<feature type="compositionally biased region" description="Basic and acidic residues" evidence="1">
    <location>
        <begin position="115"/>
        <end position="135"/>
    </location>
</feature>
<organism evidence="2 3">
    <name type="scientific">Mycena albidolilacea</name>
    <dbReference type="NCBI Taxonomy" id="1033008"/>
    <lineage>
        <taxon>Eukaryota</taxon>
        <taxon>Fungi</taxon>
        <taxon>Dikarya</taxon>
        <taxon>Basidiomycota</taxon>
        <taxon>Agaricomycotina</taxon>
        <taxon>Agaricomycetes</taxon>
        <taxon>Agaricomycetidae</taxon>
        <taxon>Agaricales</taxon>
        <taxon>Marasmiineae</taxon>
        <taxon>Mycenaceae</taxon>
        <taxon>Mycena</taxon>
    </lineage>
</organism>
<feature type="compositionally biased region" description="Basic residues" evidence="1">
    <location>
        <begin position="1"/>
        <end position="14"/>
    </location>
</feature>
<reference evidence="2" key="1">
    <citation type="submission" date="2023-03" db="EMBL/GenBank/DDBJ databases">
        <title>Massive genome expansion in bonnet fungi (Mycena s.s.) driven by repeated elements and novel gene families across ecological guilds.</title>
        <authorList>
            <consortium name="Lawrence Berkeley National Laboratory"/>
            <person name="Harder C.B."/>
            <person name="Miyauchi S."/>
            <person name="Viragh M."/>
            <person name="Kuo A."/>
            <person name="Thoen E."/>
            <person name="Andreopoulos B."/>
            <person name="Lu D."/>
            <person name="Skrede I."/>
            <person name="Drula E."/>
            <person name="Henrissat B."/>
            <person name="Morin E."/>
            <person name="Kohler A."/>
            <person name="Barry K."/>
            <person name="LaButti K."/>
            <person name="Morin E."/>
            <person name="Salamov A."/>
            <person name="Lipzen A."/>
            <person name="Mereny Z."/>
            <person name="Hegedus B."/>
            <person name="Baldrian P."/>
            <person name="Stursova M."/>
            <person name="Weitz H."/>
            <person name="Taylor A."/>
            <person name="Grigoriev I.V."/>
            <person name="Nagy L.G."/>
            <person name="Martin F."/>
            <person name="Kauserud H."/>
        </authorList>
    </citation>
    <scope>NUCLEOTIDE SEQUENCE</scope>
    <source>
        <strain evidence="2">CBHHK002</strain>
    </source>
</reference>
<accession>A0AAD7A9F9</accession>
<sequence length="385" mass="42815">MSKHRGRPTKRAKHNISGLRNQSSQQSRQPSLSDISGNSDSNGDYSDSEGLDLTELDSLAFLEVDSDHEDSDNEADWDEVAKEEFQDRLFRFLAQIEEDRQDAGDSDWIPSRQASEAKRAADKRKPGGRPKEYMKGPDTASKTLRTQQRYAKANRTQSKLDNFLVKPAQSSMTAASSSTPQEQDNETFLEDEAQYLADTPLSTAPTSRAPSLPQSTAPPSRAPSPPPIIPRTRTASILSDPADEPSPPLIVVDNSDEEMEGDDPNDWDAVLDDIVDPDDQESPSSGTDQEPPPSTPSSPSAAAPGLNIRSWHTLREKIKGELRKKNLPLTKVSKELQQVCKLHFSGMKEVEIILLDEFVPWHVTISYLKSFQQRPEVEEQIPSHF</sequence>
<feature type="compositionally biased region" description="Acidic residues" evidence="1">
    <location>
        <begin position="254"/>
        <end position="281"/>
    </location>
</feature>
<name>A0AAD7A9F9_9AGAR</name>
<feature type="compositionally biased region" description="Acidic residues" evidence="1">
    <location>
        <begin position="183"/>
        <end position="193"/>
    </location>
</feature>
<feature type="compositionally biased region" description="Polar residues" evidence="1">
    <location>
        <begin position="200"/>
        <end position="215"/>
    </location>
</feature>
<feature type="region of interest" description="Disordered" evidence="1">
    <location>
        <begin position="99"/>
        <end position="306"/>
    </location>
</feature>
<keyword evidence="3" id="KW-1185">Reference proteome</keyword>
<dbReference type="AlphaFoldDB" id="A0AAD7A9F9"/>
<feature type="compositionally biased region" description="Polar residues" evidence="1">
    <location>
        <begin position="140"/>
        <end position="160"/>
    </location>
</feature>
<proteinExistence type="predicted"/>
<evidence type="ECO:0000256" key="1">
    <source>
        <dbReference type="SAM" id="MobiDB-lite"/>
    </source>
</evidence>
<feature type="compositionally biased region" description="Pro residues" evidence="1">
    <location>
        <begin position="220"/>
        <end position="229"/>
    </location>
</feature>
<feature type="compositionally biased region" description="Low complexity" evidence="1">
    <location>
        <begin position="22"/>
        <end position="45"/>
    </location>
</feature>
<evidence type="ECO:0000313" key="2">
    <source>
        <dbReference type="EMBL" id="KAJ7352676.1"/>
    </source>
</evidence>
<protein>
    <submittedName>
        <fullName evidence="2">Uncharacterized protein</fullName>
    </submittedName>
</protein>
<evidence type="ECO:0000313" key="3">
    <source>
        <dbReference type="Proteomes" id="UP001218218"/>
    </source>
</evidence>
<dbReference type="Proteomes" id="UP001218218">
    <property type="component" value="Unassembled WGS sequence"/>
</dbReference>
<comment type="caution">
    <text evidence="2">The sequence shown here is derived from an EMBL/GenBank/DDBJ whole genome shotgun (WGS) entry which is preliminary data.</text>
</comment>
<feature type="region of interest" description="Disordered" evidence="1">
    <location>
        <begin position="1"/>
        <end position="52"/>
    </location>
</feature>
<feature type="compositionally biased region" description="Low complexity" evidence="1">
    <location>
        <begin position="167"/>
        <end position="181"/>
    </location>
</feature>
<gene>
    <name evidence="2" type="ORF">DFH08DRAFT_805859</name>
</gene>
<dbReference type="EMBL" id="JARIHO010000012">
    <property type="protein sequence ID" value="KAJ7352676.1"/>
    <property type="molecule type" value="Genomic_DNA"/>
</dbReference>